<dbReference type="InterPro" id="IPR029058">
    <property type="entry name" value="AB_hydrolase_fold"/>
</dbReference>
<dbReference type="SUPFAM" id="SSF53474">
    <property type="entry name" value="alpha/beta-Hydrolases"/>
    <property type="match status" value="1"/>
</dbReference>
<protein>
    <recommendedName>
        <fullName evidence="2">T6SS Phospholipase effector Tle1-like catalytic domain-containing protein</fullName>
    </recommendedName>
</protein>
<feature type="domain" description="T6SS Phospholipase effector Tle1-like catalytic" evidence="2">
    <location>
        <begin position="7"/>
        <end position="300"/>
    </location>
</feature>
<reference evidence="3 4" key="1">
    <citation type="journal article" date="2012" name="Genet. Mol. Biol.">
        <title>Analysis of 16S rRNA and mxaF genes revealing insights into Methylobacterium niche-specific plant association.</title>
        <authorList>
            <person name="Dourado M.N."/>
            <person name="Andreote F.D."/>
            <person name="Dini-Andreote F."/>
            <person name="Conti R."/>
            <person name="Araujo J.M."/>
            <person name="Araujo W.L."/>
        </authorList>
    </citation>
    <scope>NUCLEOTIDE SEQUENCE [LARGE SCALE GENOMIC DNA]</scope>
    <source>
        <strain evidence="3 4">SR1.6/4</strain>
    </source>
</reference>
<name>A0ABU7TA19_9HYPH</name>
<feature type="region of interest" description="Disordered" evidence="1">
    <location>
        <begin position="485"/>
        <end position="529"/>
    </location>
</feature>
<sequence>MPSRPHRRLVLFLDGTWNKDDDEHPPTNIVRMREILKIGVDEALAAHPPQSVQAGGSRATGSIIEENGRFIEYVVYYDRGVGTGAWLDPLKGGVFGKGLDRNIRQAYRFLTEHYAEGDEIYVFGFSRGAFTARTLVGFLSAVGLLKPRSCTPETELRAWRHYRRKPQDRYCAEWFALEPHVFDRKALRVACLGVFDTVGALGVPLDGFRAANAEKYAFHNTELSSIVDVSLHAVAIDERRRSFEAALWQKPKFKRDVGAVIEQVWFPGAHADIGGGYADWTREGPVRCGREELALAWMIARVKALTPGLHFAEFEDTGRRPLRIDLPAAAAATIHRPWPRITRHRRAARCINQIPPLAEKGTRAVGTMPHAEPIDEAVHIGALELLHRSQGITFEGEGRPVPYRPRNLVASLPAIAATYGAASPAIRGRWEPFARTLPDGAVSEPELCVVDWNGERIPCSRSEGDPYGLAVLRLLPDDPAALGLTLRDRPQPGLSRIDPVCPSADTDPDGTEMDSPTNGDDGDFGHGPR</sequence>
<keyword evidence="4" id="KW-1185">Reference proteome</keyword>
<evidence type="ECO:0000259" key="2">
    <source>
        <dbReference type="Pfam" id="PF09994"/>
    </source>
</evidence>
<dbReference type="Proteomes" id="UP001349262">
    <property type="component" value="Unassembled WGS sequence"/>
</dbReference>
<dbReference type="Pfam" id="PF09994">
    <property type="entry name" value="T6SS_Tle1-like_cat"/>
    <property type="match status" value="1"/>
</dbReference>
<dbReference type="PANTHER" id="PTHR33840">
    <property type="match status" value="1"/>
</dbReference>
<accession>A0ABU7TA19</accession>
<proteinExistence type="predicted"/>
<dbReference type="PANTHER" id="PTHR33840:SF1">
    <property type="entry name" value="TLE1 PHOSPHOLIPASE DOMAIN-CONTAINING PROTEIN"/>
    <property type="match status" value="1"/>
</dbReference>
<organism evidence="3 4">
    <name type="scientific">Methylobacterium radiotolerans</name>
    <dbReference type="NCBI Taxonomy" id="31998"/>
    <lineage>
        <taxon>Bacteria</taxon>
        <taxon>Pseudomonadati</taxon>
        <taxon>Pseudomonadota</taxon>
        <taxon>Alphaproteobacteria</taxon>
        <taxon>Hyphomicrobiales</taxon>
        <taxon>Methylobacteriaceae</taxon>
        <taxon>Methylobacterium</taxon>
    </lineage>
</organism>
<evidence type="ECO:0000313" key="4">
    <source>
        <dbReference type="Proteomes" id="UP001349262"/>
    </source>
</evidence>
<evidence type="ECO:0000256" key="1">
    <source>
        <dbReference type="SAM" id="MobiDB-lite"/>
    </source>
</evidence>
<gene>
    <name evidence="3" type="ORF">MRSR164_10825</name>
</gene>
<dbReference type="InterPro" id="IPR018712">
    <property type="entry name" value="Tle1-like_cat"/>
</dbReference>
<evidence type="ECO:0000313" key="3">
    <source>
        <dbReference type="EMBL" id="MEE7457254.1"/>
    </source>
</evidence>
<comment type="caution">
    <text evidence="3">The sequence shown here is derived from an EMBL/GenBank/DDBJ whole genome shotgun (WGS) entry which is preliminary data.</text>
</comment>
<dbReference type="EMBL" id="MLBY01000004">
    <property type="protein sequence ID" value="MEE7457254.1"/>
    <property type="molecule type" value="Genomic_DNA"/>
</dbReference>